<accession>A0A3N1GRL4</accession>
<evidence type="ECO:0000313" key="2">
    <source>
        <dbReference type="EMBL" id="ROP32895.1"/>
    </source>
</evidence>
<dbReference type="AlphaFoldDB" id="A0A3N1GRL4"/>
<dbReference type="EMBL" id="RJKL01000001">
    <property type="protein sequence ID" value="ROP32895.1"/>
    <property type="molecule type" value="Genomic_DNA"/>
</dbReference>
<protein>
    <submittedName>
        <fullName evidence="2">Uncharacterized protein</fullName>
    </submittedName>
</protein>
<sequence length="30" mass="2959">MTDCTEPLLPAGNDGQDGEGHEGMPTGGTA</sequence>
<feature type="region of interest" description="Disordered" evidence="1">
    <location>
        <begin position="1"/>
        <end position="30"/>
    </location>
</feature>
<proteinExistence type="predicted"/>
<dbReference type="Proteomes" id="UP000271683">
    <property type="component" value="Unassembled WGS sequence"/>
</dbReference>
<evidence type="ECO:0000256" key="1">
    <source>
        <dbReference type="SAM" id="MobiDB-lite"/>
    </source>
</evidence>
<evidence type="ECO:0000313" key="3">
    <source>
        <dbReference type="Proteomes" id="UP000271683"/>
    </source>
</evidence>
<gene>
    <name evidence="2" type="ORF">EDD30_5849</name>
</gene>
<comment type="caution">
    <text evidence="2">The sequence shown here is derived from an EMBL/GenBank/DDBJ whole genome shotgun (WGS) entry which is preliminary data.</text>
</comment>
<name>A0A3N1GRL4_9ACTN</name>
<reference evidence="2 3" key="1">
    <citation type="submission" date="2018-11" db="EMBL/GenBank/DDBJ databases">
        <title>Sequencing the genomes of 1000 actinobacteria strains.</title>
        <authorList>
            <person name="Klenk H.-P."/>
        </authorList>
    </citation>
    <scope>NUCLEOTIDE SEQUENCE [LARGE SCALE GENOMIC DNA]</scope>
    <source>
        <strain evidence="2 3">DSM 43634</strain>
    </source>
</reference>
<organism evidence="2 3">
    <name type="scientific">Couchioplanes caeruleus</name>
    <dbReference type="NCBI Taxonomy" id="56438"/>
    <lineage>
        <taxon>Bacteria</taxon>
        <taxon>Bacillati</taxon>
        <taxon>Actinomycetota</taxon>
        <taxon>Actinomycetes</taxon>
        <taxon>Micromonosporales</taxon>
        <taxon>Micromonosporaceae</taxon>
        <taxon>Couchioplanes</taxon>
    </lineage>
</organism>